<evidence type="ECO:0000256" key="3">
    <source>
        <dbReference type="ARBA" id="ARBA00022692"/>
    </source>
</evidence>
<reference evidence="7 8" key="1">
    <citation type="submission" date="2019-01" db="EMBL/GenBank/DDBJ databases">
        <title>Draft genome sequence of Dictyobacter sp. Uno17.</title>
        <authorList>
            <person name="Wang C.M."/>
            <person name="Zheng Y."/>
            <person name="Sakai Y."/>
            <person name="Abe K."/>
            <person name="Yokota A."/>
            <person name="Yabe S."/>
        </authorList>
    </citation>
    <scope>NUCLEOTIDE SEQUENCE [LARGE SCALE GENOMIC DNA]</scope>
    <source>
        <strain evidence="7 8">Uno17</strain>
    </source>
</reference>
<evidence type="ECO:0000256" key="6">
    <source>
        <dbReference type="SAM" id="Phobius"/>
    </source>
</evidence>
<feature type="transmembrane region" description="Helical" evidence="6">
    <location>
        <begin position="246"/>
        <end position="268"/>
    </location>
</feature>
<feature type="transmembrane region" description="Helical" evidence="6">
    <location>
        <begin position="289"/>
        <end position="315"/>
    </location>
</feature>
<feature type="transmembrane region" description="Helical" evidence="6">
    <location>
        <begin position="430"/>
        <end position="450"/>
    </location>
</feature>
<evidence type="ECO:0000256" key="2">
    <source>
        <dbReference type="ARBA" id="ARBA00022475"/>
    </source>
</evidence>
<keyword evidence="8" id="KW-1185">Reference proteome</keyword>
<feature type="transmembrane region" description="Helical" evidence="6">
    <location>
        <begin position="66"/>
        <end position="89"/>
    </location>
</feature>
<comment type="caution">
    <text evidence="7">The sequence shown here is derived from an EMBL/GenBank/DDBJ whole genome shotgun (WGS) entry which is preliminary data.</text>
</comment>
<dbReference type="InterPro" id="IPR050833">
    <property type="entry name" value="Poly_Biosynth_Transport"/>
</dbReference>
<feature type="transmembrane region" description="Helical" evidence="6">
    <location>
        <begin position="109"/>
        <end position="129"/>
    </location>
</feature>
<dbReference type="InterPro" id="IPR002797">
    <property type="entry name" value="Polysacc_synth"/>
</dbReference>
<dbReference type="Pfam" id="PF01943">
    <property type="entry name" value="Polysacc_synt"/>
    <property type="match status" value="1"/>
</dbReference>
<sequence length="569" mass="63864">MSLSRDRMRFLWRHRLPAPVQRTTYSVSIDISESENAPDETIPATSLLAPVDPILSGTQSILYMDMVVIAGGGAIASMGYLGSTFIRYVTNVLMAHMVTPAVYGMFGEVYSLMYILGFIAKLGFDIVFIRLLPHYRMQGRLDLISGLTRFILCFTIISGISMAGLFYFFSSQISLWLYHDAAYTALLRETTLLIPLIALQMVLIAGLQAFKQALWKMYVERLAQPLLTLIILIYCFMIGWQVEGLSIATIIGYICSIVLGQVILLRIMRQRTVRIQARYNPRLWMGLTLPMFFSGLVYALADTINTLLLGIVALPAEVAGYLVAERAAIFVTMPMAALAVRYTPLIVEYYCAGSSQKLVHMYRAITHWSFTLSFPIFLWLFVFRQAILVVFGPAYQHYERVLIIMGSGFLVYAILGPASYIFAMLGSPRFIVASSCVSILSNVVLSFVLIQHYGASGAALALVFSSLITYGLSFFWVYYRLKMQPFHHNLYKPLLSGVFAALSGVLASNLIQTESRSLQLPTTILAMLLFVIVYGLALFLLRLSPQDHFVLSHFFTRIITKKRVTHPII</sequence>
<evidence type="ECO:0000256" key="1">
    <source>
        <dbReference type="ARBA" id="ARBA00004651"/>
    </source>
</evidence>
<dbReference type="EMBL" id="BIXY01000043">
    <property type="protein sequence ID" value="GCF09450.1"/>
    <property type="molecule type" value="Genomic_DNA"/>
</dbReference>
<keyword evidence="5 6" id="KW-0472">Membrane</keyword>
<dbReference type="RefSeq" id="WP_149402389.1">
    <property type="nucleotide sequence ID" value="NZ_BIXY01000043.1"/>
</dbReference>
<gene>
    <name evidence="7" type="ORF">KDI_30140</name>
</gene>
<dbReference type="GO" id="GO:0005886">
    <property type="term" value="C:plasma membrane"/>
    <property type="evidence" value="ECO:0007669"/>
    <property type="project" value="UniProtKB-SubCell"/>
</dbReference>
<feature type="transmembrane region" description="Helical" evidence="6">
    <location>
        <begin position="222"/>
        <end position="240"/>
    </location>
</feature>
<evidence type="ECO:0000313" key="7">
    <source>
        <dbReference type="EMBL" id="GCF09450.1"/>
    </source>
</evidence>
<dbReference type="PANTHER" id="PTHR30250">
    <property type="entry name" value="PST FAMILY PREDICTED COLANIC ACID TRANSPORTER"/>
    <property type="match status" value="1"/>
</dbReference>
<organism evidence="7 8">
    <name type="scientific">Dictyobacter arantiisoli</name>
    <dbReference type="NCBI Taxonomy" id="2014874"/>
    <lineage>
        <taxon>Bacteria</taxon>
        <taxon>Bacillati</taxon>
        <taxon>Chloroflexota</taxon>
        <taxon>Ktedonobacteria</taxon>
        <taxon>Ktedonobacterales</taxon>
        <taxon>Dictyobacteraceae</taxon>
        <taxon>Dictyobacter</taxon>
    </lineage>
</organism>
<evidence type="ECO:0000313" key="8">
    <source>
        <dbReference type="Proteomes" id="UP000322530"/>
    </source>
</evidence>
<keyword evidence="3 6" id="KW-0812">Transmembrane</keyword>
<dbReference type="AlphaFoldDB" id="A0A5A5TD46"/>
<feature type="transmembrane region" description="Helical" evidence="6">
    <location>
        <begin position="401"/>
        <end position="423"/>
    </location>
</feature>
<keyword evidence="2" id="KW-1003">Cell membrane</keyword>
<feature type="transmembrane region" description="Helical" evidence="6">
    <location>
        <begin position="190"/>
        <end position="210"/>
    </location>
</feature>
<proteinExistence type="predicted"/>
<feature type="transmembrane region" description="Helical" evidence="6">
    <location>
        <begin position="523"/>
        <end position="541"/>
    </location>
</feature>
<feature type="transmembrane region" description="Helical" evidence="6">
    <location>
        <begin position="456"/>
        <end position="478"/>
    </location>
</feature>
<dbReference type="PANTHER" id="PTHR30250:SF11">
    <property type="entry name" value="O-ANTIGEN TRANSPORTER-RELATED"/>
    <property type="match status" value="1"/>
</dbReference>
<feature type="transmembrane region" description="Helical" evidence="6">
    <location>
        <begin position="327"/>
        <end position="351"/>
    </location>
</feature>
<comment type="subcellular location">
    <subcellularLocation>
        <location evidence="1">Cell membrane</location>
        <topology evidence="1">Multi-pass membrane protein</topology>
    </subcellularLocation>
</comment>
<protein>
    <submittedName>
        <fullName evidence="7">Uncharacterized protein</fullName>
    </submittedName>
</protein>
<evidence type="ECO:0000256" key="5">
    <source>
        <dbReference type="ARBA" id="ARBA00023136"/>
    </source>
</evidence>
<dbReference type="Proteomes" id="UP000322530">
    <property type="component" value="Unassembled WGS sequence"/>
</dbReference>
<evidence type="ECO:0000256" key="4">
    <source>
        <dbReference type="ARBA" id="ARBA00022989"/>
    </source>
</evidence>
<keyword evidence="4 6" id="KW-1133">Transmembrane helix</keyword>
<dbReference type="OrthoDB" id="5240734at2"/>
<name>A0A5A5TD46_9CHLR</name>
<feature type="transmembrane region" description="Helical" evidence="6">
    <location>
        <begin position="150"/>
        <end position="170"/>
    </location>
</feature>
<accession>A0A5A5TD46</accession>
<feature type="transmembrane region" description="Helical" evidence="6">
    <location>
        <begin position="490"/>
        <end position="511"/>
    </location>
</feature>
<feature type="transmembrane region" description="Helical" evidence="6">
    <location>
        <begin position="372"/>
        <end position="395"/>
    </location>
</feature>